<accession>A0A941EPV8</accession>
<evidence type="ECO:0000256" key="1">
    <source>
        <dbReference type="ARBA" id="ARBA00004651"/>
    </source>
</evidence>
<sequence>MFRLRRRGDAWPVGRTIAFGLGLVCVLALTATGIGGTGWNC</sequence>
<keyword evidence="7" id="KW-1185">Reference proteome</keyword>
<dbReference type="EMBL" id="JAGSOG010000020">
    <property type="protein sequence ID" value="MBR7832974.1"/>
    <property type="molecule type" value="Genomic_DNA"/>
</dbReference>
<protein>
    <submittedName>
        <fullName evidence="6">Cytochrome c oxidase assembly protein</fullName>
    </submittedName>
</protein>
<gene>
    <name evidence="6" type="ORF">KDL01_06855</name>
</gene>
<proteinExistence type="predicted"/>
<evidence type="ECO:0000256" key="5">
    <source>
        <dbReference type="ARBA" id="ARBA00023136"/>
    </source>
</evidence>
<dbReference type="InterPro" id="IPR019108">
    <property type="entry name" value="Caa3_assmbl_CtaG-rel"/>
</dbReference>
<reference evidence="6" key="1">
    <citation type="submission" date="2021-04" db="EMBL/GenBank/DDBJ databases">
        <title>Genome based classification of Actinospica acidithermotolerans sp. nov., an actinobacterium isolated from an Indonesian hot spring.</title>
        <authorList>
            <person name="Kusuma A.B."/>
            <person name="Putra K.E."/>
            <person name="Nafisah S."/>
            <person name="Loh J."/>
            <person name="Nouioui I."/>
            <person name="Goodfellow M."/>
        </authorList>
    </citation>
    <scope>NUCLEOTIDE SEQUENCE</scope>
    <source>
        <strain evidence="6">CSCA 57</strain>
    </source>
</reference>
<name>A0A941EPV8_9ACTN</name>
<keyword evidence="2" id="KW-1003">Cell membrane</keyword>
<evidence type="ECO:0000256" key="2">
    <source>
        <dbReference type="ARBA" id="ARBA00022475"/>
    </source>
</evidence>
<dbReference type="Proteomes" id="UP000675781">
    <property type="component" value="Unassembled WGS sequence"/>
</dbReference>
<keyword evidence="5" id="KW-0472">Membrane</keyword>
<dbReference type="Pfam" id="PF09678">
    <property type="entry name" value="Caa3_CtaG"/>
    <property type="match status" value="1"/>
</dbReference>
<dbReference type="GO" id="GO:0005886">
    <property type="term" value="C:plasma membrane"/>
    <property type="evidence" value="ECO:0007669"/>
    <property type="project" value="UniProtKB-SubCell"/>
</dbReference>
<evidence type="ECO:0000313" key="6">
    <source>
        <dbReference type="EMBL" id="MBR7832974.1"/>
    </source>
</evidence>
<comment type="subcellular location">
    <subcellularLocation>
        <location evidence="1">Cell membrane</location>
        <topology evidence="1">Multi-pass membrane protein</topology>
    </subcellularLocation>
</comment>
<comment type="caution">
    <text evidence="6">The sequence shown here is derived from an EMBL/GenBank/DDBJ whole genome shotgun (WGS) entry which is preliminary data.</text>
</comment>
<evidence type="ECO:0000313" key="7">
    <source>
        <dbReference type="Proteomes" id="UP000675781"/>
    </source>
</evidence>
<dbReference type="AlphaFoldDB" id="A0A941EPV8"/>
<organism evidence="6 7">
    <name type="scientific">Actinospica durhamensis</name>
    <dbReference type="NCBI Taxonomy" id="1508375"/>
    <lineage>
        <taxon>Bacteria</taxon>
        <taxon>Bacillati</taxon>
        <taxon>Actinomycetota</taxon>
        <taxon>Actinomycetes</taxon>
        <taxon>Catenulisporales</taxon>
        <taxon>Actinospicaceae</taxon>
        <taxon>Actinospica</taxon>
    </lineage>
</organism>
<keyword evidence="3" id="KW-0812">Transmembrane</keyword>
<evidence type="ECO:0000256" key="3">
    <source>
        <dbReference type="ARBA" id="ARBA00022692"/>
    </source>
</evidence>
<keyword evidence="4" id="KW-1133">Transmembrane helix</keyword>
<evidence type="ECO:0000256" key="4">
    <source>
        <dbReference type="ARBA" id="ARBA00022989"/>
    </source>
</evidence>